<reference evidence="1" key="1">
    <citation type="submission" date="2018-04" db="EMBL/GenBank/DDBJ databases">
        <title>WGS assembly of Panicum hallii.</title>
        <authorList>
            <person name="Lovell J."/>
            <person name="Jenkins J."/>
            <person name="Lowry D."/>
            <person name="Mamidi S."/>
            <person name="Sreedasyam A."/>
            <person name="Weng X."/>
            <person name="Barry K."/>
            <person name="Bonette J."/>
            <person name="Campitelli B."/>
            <person name="Daum C."/>
            <person name="Gordon S."/>
            <person name="Gould B."/>
            <person name="Lipzen A."/>
            <person name="Macqueen A."/>
            <person name="Palacio-Mejia J."/>
            <person name="Plott C."/>
            <person name="Shakirov E."/>
            <person name="Shu S."/>
            <person name="Yoshinaga Y."/>
            <person name="Zane M."/>
            <person name="Rokhsar D."/>
            <person name="Grimwood J."/>
            <person name="Schmutz J."/>
            <person name="Juenger T."/>
        </authorList>
    </citation>
    <scope>NUCLEOTIDE SEQUENCE [LARGE SCALE GENOMIC DNA]</scope>
    <source>
        <strain evidence="1">FIL2</strain>
    </source>
</reference>
<dbReference type="EMBL" id="CM008054">
    <property type="protein sequence ID" value="PVH32274.1"/>
    <property type="molecule type" value="Genomic_DNA"/>
</dbReference>
<gene>
    <name evidence="1" type="ORF">PAHAL_9G359400</name>
</gene>
<dbReference type="Gramene" id="PVH32274">
    <property type="protein sequence ID" value="PVH32274"/>
    <property type="gene ID" value="PAHAL_9G359400"/>
</dbReference>
<sequence>MPPSTIGLCRRTTEQVTLKNASSSWFLDLLAPGSQLFPVSLFSILRQLAYRN</sequence>
<protein>
    <submittedName>
        <fullName evidence="1">Uncharacterized protein</fullName>
    </submittedName>
</protein>
<accession>A0A2T8I3N2</accession>
<dbReference type="Proteomes" id="UP000243499">
    <property type="component" value="Chromosome 9"/>
</dbReference>
<evidence type="ECO:0000313" key="1">
    <source>
        <dbReference type="EMBL" id="PVH32274.1"/>
    </source>
</evidence>
<name>A0A2T8I3N2_9POAL</name>
<proteinExistence type="predicted"/>
<dbReference type="AlphaFoldDB" id="A0A2T8I3N2"/>
<organism evidence="1">
    <name type="scientific">Panicum hallii</name>
    <dbReference type="NCBI Taxonomy" id="206008"/>
    <lineage>
        <taxon>Eukaryota</taxon>
        <taxon>Viridiplantae</taxon>
        <taxon>Streptophyta</taxon>
        <taxon>Embryophyta</taxon>
        <taxon>Tracheophyta</taxon>
        <taxon>Spermatophyta</taxon>
        <taxon>Magnoliopsida</taxon>
        <taxon>Liliopsida</taxon>
        <taxon>Poales</taxon>
        <taxon>Poaceae</taxon>
        <taxon>PACMAD clade</taxon>
        <taxon>Panicoideae</taxon>
        <taxon>Panicodae</taxon>
        <taxon>Paniceae</taxon>
        <taxon>Panicinae</taxon>
        <taxon>Panicum</taxon>
        <taxon>Panicum sect. Panicum</taxon>
    </lineage>
</organism>